<dbReference type="GO" id="GO:0009626">
    <property type="term" value="P:plant-type hypersensitive response"/>
    <property type="evidence" value="ECO:0007669"/>
    <property type="project" value="UniProtKB-ARBA"/>
</dbReference>
<reference evidence="12" key="2">
    <citation type="submission" date="2015-06" db="UniProtKB">
        <authorList>
            <consortium name="EnsemblPlants"/>
        </authorList>
    </citation>
    <scope>IDENTIFICATION</scope>
</reference>
<keyword evidence="2" id="KW-0433">Leucine-rich repeat</keyword>
<dbReference type="InterPro" id="IPR038005">
    <property type="entry name" value="RX-like_CC"/>
</dbReference>
<keyword evidence="13" id="KW-1185">Reference proteome</keyword>
<keyword evidence="6 7" id="KW-0175">Coiled coil</keyword>
<evidence type="ECO:0000313" key="13">
    <source>
        <dbReference type="Proteomes" id="UP000008022"/>
    </source>
</evidence>
<feature type="coiled-coil region" evidence="7">
    <location>
        <begin position="28"/>
        <end position="55"/>
    </location>
</feature>
<dbReference type="Gene3D" id="1.10.8.430">
    <property type="entry name" value="Helical domain of apoptotic protease-activating factors"/>
    <property type="match status" value="1"/>
</dbReference>
<dbReference type="PANTHER" id="PTHR23155:SF906">
    <property type="entry name" value="OS08G0205100 PROTEIN"/>
    <property type="match status" value="1"/>
</dbReference>
<dbReference type="GO" id="GO:0042742">
    <property type="term" value="P:defense response to bacterium"/>
    <property type="evidence" value="ECO:0007669"/>
    <property type="project" value="UniProtKB-ARBA"/>
</dbReference>
<dbReference type="Gene3D" id="3.80.10.10">
    <property type="entry name" value="Ribonuclease Inhibitor"/>
    <property type="match status" value="1"/>
</dbReference>
<dbReference type="Gene3D" id="1.10.10.10">
    <property type="entry name" value="Winged helix-like DNA-binding domain superfamily/Winged helix DNA-binding domain"/>
    <property type="match status" value="1"/>
</dbReference>
<keyword evidence="3" id="KW-0677">Repeat</keyword>
<dbReference type="Pfam" id="PF18052">
    <property type="entry name" value="Rx_N"/>
    <property type="match status" value="1"/>
</dbReference>
<evidence type="ECO:0000259" key="11">
    <source>
        <dbReference type="Pfam" id="PF23598"/>
    </source>
</evidence>
<dbReference type="EnsemblPlants" id="ORUFI12G06150.1">
    <property type="protein sequence ID" value="ORUFI12G06150.1"/>
    <property type="gene ID" value="ORUFI12G06150"/>
</dbReference>
<dbReference type="Proteomes" id="UP000008022">
    <property type="component" value="Unassembled WGS sequence"/>
</dbReference>
<dbReference type="InterPro" id="IPR058922">
    <property type="entry name" value="WHD_DRP"/>
</dbReference>
<dbReference type="InterPro" id="IPR002182">
    <property type="entry name" value="NB-ARC"/>
</dbReference>
<dbReference type="AlphaFoldDB" id="A0A0E0RET9"/>
<evidence type="ECO:0000256" key="5">
    <source>
        <dbReference type="ARBA" id="ARBA00022821"/>
    </source>
</evidence>
<dbReference type="InterPro" id="IPR042197">
    <property type="entry name" value="Apaf_helical"/>
</dbReference>
<dbReference type="eggNOG" id="KOG4658">
    <property type="taxonomic scope" value="Eukaryota"/>
</dbReference>
<accession>A0A0E0RET9</accession>
<dbReference type="Pfam" id="PF23598">
    <property type="entry name" value="LRR_14"/>
    <property type="match status" value="1"/>
</dbReference>
<dbReference type="OMA" id="KSSCEPI"/>
<comment type="similarity">
    <text evidence="1">Belongs to the disease resistance NB-LRR family.</text>
</comment>
<dbReference type="InterPro" id="IPR055414">
    <property type="entry name" value="LRR_R13L4/SHOC2-like"/>
</dbReference>
<dbReference type="Pfam" id="PF00931">
    <property type="entry name" value="NB-ARC"/>
    <property type="match status" value="1"/>
</dbReference>
<feature type="domain" description="Disease resistance R13L4/SHOC-2-like LRR" evidence="11">
    <location>
        <begin position="532"/>
        <end position="899"/>
    </location>
</feature>
<dbReference type="InterPro" id="IPR044974">
    <property type="entry name" value="Disease_R_plants"/>
</dbReference>
<protein>
    <recommendedName>
        <fullName evidence="14">NB-ARC domain-containing protein</fullName>
    </recommendedName>
</protein>
<keyword evidence="5" id="KW-0611">Plant defense</keyword>
<evidence type="ECO:0000256" key="7">
    <source>
        <dbReference type="SAM" id="Coils"/>
    </source>
</evidence>
<dbReference type="InterPro" id="IPR001611">
    <property type="entry name" value="Leu-rich_rpt"/>
</dbReference>
<evidence type="ECO:0008006" key="14">
    <source>
        <dbReference type="Google" id="ProtNLM"/>
    </source>
</evidence>
<feature type="coiled-coil region" evidence="7">
    <location>
        <begin position="110"/>
        <end position="137"/>
    </location>
</feature>
<dbReference type="STRING" id="4529.A0A0E0RET9"/>
<dbReference type="InterPro" id="IPR027417">
    <property type="entry name" value="P-loop_NTPase"/>
</dbReference>
<proteinExistence type="inferred from homology"/>
<evidence type="ECO:0000256" key="2">
    <source>
        <dbReference type="ARBA" id="ARBA00022614"/>
    </source>
</evidence>
<reference evidence="13" key="1">
    <citation type="submission" date="2013-06" db="EMBL/GenBank/DDBJ databases">
        <authorList>
            <person name="Zhao Q."/>
        </authorList>
    </citation>
    <scope>NUCLEOTIDE SEQUENCE</scope>
    <source>
        <strain evidence="13">cv. W1943</strain>
    </source>
</reference>
<dbReference type="GO" id="GO:0002758">
    <property type="term" value="P:innate immune response-activating signaling pathway"/>
    <property type="evidence" value="ECO:0007669"/>
    <property type="project" value="UniProtKB-ARBA"/>
</dbReference>
<evidence type="ECO:0000259" key="9">
    <source>
        <dbReference type="Pfam" id="PF18052"/>
    </source>
</evidence>
<evidence type="ECO:0000256" key="1">
    <source>
        <dbReference type="ARBA" id="ARBA00008894"/>
    </source>
</evidence>
<evidence type="ECO:0000313" key="12">
    <source>
        <dbReference type="EnsemblPlants" id="ORUFI12G06150.1"/>
    </source>
</evidence>
<feature type="domain" description="Disease resistance N-terminal" evidence="9">
    <location>
        <begin position="8"/>
        <end position="95"/>
    </location>
</feature>
<organism evidence="12 13">
    <name type="scientific">Oryza rufipogon</name>
    <name type="common">Brownbeard rice</name>
    <name type="synonym">Asian wild rice</name>
    <dbReference type="NCBI Taxonomy" id="4529"/>
    <lineage>
        <taxon>Eukaryota</taxon>
        <taxon>Viridiplantae</taxon>
        <taxon>Streptophyta</taxon>
        <taxon>Embryophyta</taxon>
        <taxon>Tracheophyta</taxon>
        <taxon>Spermatophyta</taxon>
        <taxon>Magnoliopsida</taxon>
        <taxon>Liliopsida</taxon>
        <taxon>Poales</taxon>
        <taxon>Poaceae</taxon>
        <taxon>BOP clade</taxon>
        <taxon>Oryzoideae</taxon>
        <taxon>Oryzeae</taxon>
        <taxon>Oryzinae</taxon>
        <taxon>Oryza</taxon>
    </lineage>
</organism>
<feature type="domain" description="NB-ARC" evidence="8">
    <location>
        <begin position="172"/>
        <end position="310"/>
    </location>
</feature>
<dbReference type="InterPro" id="IPR041118">
    <property type="entry name" value="Rx_N"/>
</dbReference>
<dbReference type="FunFam" id="1.10.10.10:FF:000322">
    <property type="entry name" value="Probable disease resistance protein At1g63360"/>
    <property type="match status" value="1"/>
</dbReference>
<dbReference type="SUPFAM" id="SSF52058">
    <property type="entry name" value="L domain-like"/>
    <property type="match status" value="1"/>
</dbReference>
<dbReference type="HOGENOM" id="CLU_000837_25_1_1"/>
<dbReference type="PROSITE" id="PS51450">
    <property type="entry name" value="LRR"/>
    <property type="match status" value="1"/>
</dbReference>
<dbReference type="PRINTS" id="PR00364">
    <property type="entry name" value="DISEASERSIST"/>
</dbReference>
<sequence length="908" mass="102960">MASSSSGVMNSLLTKLATLIREECYSKLKGVRNEVVSLEGELRSMEALLEKLACMDELDVQVKEWRDQVREMSYDIEDCIDDFVHRLGKYDVRSGLIKKTTELPRKLRARHQIAKKIEEIKNHVKEVNERRMRYKLDEYTSKSSCEPIDPRVVTIYANTADLVGIDIPRDDVGFGGLGKTTLANEVYRKLDGHFHCRAFVSVSQRSDITRLMSKVLSELTGQYNLHIGELDNLLKVIREYLQDKRYLFMCRYFIVIDDLWDSSAWNVIRCAFPENNHGSRVLTTTRIYSVAISCCSNKKEYVYNMSPLGEVDSRRLLFSRIFGTGEACSEVFEEISGDILKRCGGLPLAIMSISSLLAGQSKTKWEYVRNSLGSMFERNPTLEDMKHILDFSYRNLPQHLKTCLLYLSIYPEDHTIERNDLVRQWMAEGFVSRTHGLDSEDVAQSYFNELINRSMIQPVQVDYNDEVLSCRVHDIMLDFIRSKSAEENFIVVLDHPQVVVGAHKKIHRVSVQYDADEEHGIISTTILGSLSQVRSIAVFRSSFRPSLLELKHLRVLHLELPMREVMDLTGICGLSLLRYLKIRGYYACFKLGMKIRQLLHLETFDLGESFVPRIAIPSDIVHLPCLLHLVIPCGTTLPDGIGSLKSLRTLTSLDLALNSVNNIECLGELTNMRHLGVHLGDIGLLADADVARRLDALCSSLESLSRSSSCLRSLDLDSHFILVSFDRLSDLCPSPRHLRRLNLYGCRLPRIPRWISQLHNLYSLGGVVPIEFEGDDGICILAKLPSLVQLDLGIRECPKERIVVSGAGTAFRALRDLTFSCPKPRLAFLVGAMPRLQRLDLRFYVNGWEQQGGTCLPVGIENLPSSGLKIHLVNVFTDSGSQDVISAKSVLRRTFEVHQPSADLIFHF</sequence>
<dbReference type="InterPro" id="IPR032675">
    <property type="entry name" value="LRR_dom_sf"/>
</dbReference>
<feature type="domain" description="Disease resistance protein winged helix" evidence="10">
    <location>
        <begin position="409"/>
        <end position="480"/>
    </location>
</feature>
<dbReference type="GO" id="GO:0043531">
    <property type="term" value="F:ADP binding"/>
    <property type="evidence" value="ECO:0007669"/>
    <property type="project" value="InterPro"/>
</dbReference>
<dbReference type="SUPFAM" id="SSF52540">
    <property type="entry name" value="P-loop containing nucleoside triphosphate hydrolases"/>
    <property type="match status" value="1"/>
</dbReference>
<evidence type="ECO:0000256" key="3">
    <source>
        <dbReference type="ARBA" id="ARBA00022737"/>
    </source>
</evidence>
<dbReference type="Gene3D" id="1.20.5.4130">
    <property type="match status" value="1"/>
</dbReference>
<name>A0A0E0RET9_ORYRU</name>
<keyword evidence="4" id="KW-0547">Nucleotide-binding</keyword>
<evidence type="ECO:0000256" key="6">
    <source>
        <dbReference type="ARBA" id="ARBA00023054"/>
    </source>
</evidence>
<evidence type="ECO:0000256" key="4">
    <source>
        <dbReference type="ARBA" id="ARBA00022741"/>
    </source>
</evidence>
<dbReference type="PANTHER" id="PTHR23155">
    <property type="entry name" value="DISEASE RESISTANCE PROTEIN RP"/>
    <property type="match status" value="1"/>
</dbReference>
<dbReference type="Gene3D" id="3.40.50.300">
    <property type="entry name" value="P-loop containing nucleotide triphosphate hydrolases"/>
    <property type="match status" value="1"/>
</dbReference>
<dbReference type="InterPro" id="IPR036388">
    <property type="entry name" value="WH-like_DNA-bd_sf"/>
</dbReference>
<dbReference type="CDD" id="cd14798">
    <property type="entry name" value="RX-CC_like"/>
    <property type="match status" value="1"/>
</dbReference>
<evidence type="ECO:0000259" key="8">
    <source>
        <dbReference type="Pfam" id="PF00931"/>
    </source>
</evidence>
<evidence type="ECO:0000259" key="10">
    <source>
        <dbReference type="Pfam" id="PF23559"/>
    </source>
</evidence>
<dbReference type="Gramene" id="ORUFI12G06150.1">
    <property type="protein sequence ID" value="ORUFI12G06150.1"/>
    <property type="gene ID" value="ORUFI12G06150"/>
</dbReference>
<dbReference type="Pfam" id="PF23559">
    <property type="entry name" value="WHD_DRP"/>
    <property type="match status" value="1"/>
</dbReference>